<name>A0ABD0KLB0_9CAEN</name>
<dbReference type="InterPro" id="IPR006201">
    <property type="entry name" value="Neur_channel"/>
</dbReference>
<dbReference type="Proteomes" id="UP001519460">
    <property type="component" value="Unassembled WGS sequence"/>
</dbReference>
<dbReference type="Gene3D" id="2.70.170.10">
    <property type="entry name" value="Neurotransmitter-gated ion-channel ligand-binding domain"/>
    <property type="match status" value="1"/>
</dbReference>
<evidence type="ECO:0000259" key="1">
    <source>
        <dbReference type="Pfam" id="PF02931"/>
    </source>
</evidence>
<comment type="caution">
    <text evidence="2">The sequence shown here is derived from an EMBL/GenBank/DDBJ whole genome shotgun (WGS) entry which is preliminary data.</text>
</comment>
<dbReference type="Pfam" id="PF02931">
    <property type="entry name" value="Neur_chan_LBD"/>
    <property type="match status" value="1"/>
</dbReference>
<dbReference type="InterPro" id="IPR006202">
    <property type="entry name" value="Neur_chan_lig-bd"/>
</dbReference>
<dbReference type="InterPro" id="IPR036734">
    <property type="entry name" value="Neur_chan_lig-bd_sf"/>
</dbReference>
<reference evidence="2 3" key="1">
    <citation type="journal article" date="2023" name="Sci. Data">
        <title>Genome assembly of the Korean intertidal mud-creeper Batillaria attramentaria.</title>
        <authorList>
            <person name="Patra A.K."/>
            <person name="Ho P.T."/>
            <person name="Jun S."/>
            <person name="Lee S.J."/>
            <person name="Kim Y."/>
            <person name="Won Y.J."/>
        </authorList>
    </citation>
    <scope>NUCLEOTIDE SEQUENCE [LARGE SCALE GENOMIC DNA]</scope>
    <source>
        <strain evidence="2">Wonlab-2016</strain>
    </source>
</reference>
<organism evidence="2 3">
    <name type="scientific">Batillaria attramentaria</name>
    <dbReference type="NCBI Taxonomy" id="370345"/>
    <lineage>
        <taxon>Eukaryota</taxon>
        <taxon>Metazoa</taxon>
        <taxon>Spiralia</taxon>
        <taxon>Lophotrochozoa</taxon>
        <taxon>Mollusca</taxon>
        <taxon>Gastropoda</taxon>
        <taxon>Caenogastropoda</taxon>
        <taxon>Sorbeoconcha</taxon>
        <taxon>Cerithioidea</taxon>
        <taxon>Batillariidae</taxon>
        <taxon>Batillaria</taxon>
    </lineage>
</organism>
<dbReference type="EMBL" id="JACVVK020000158">
    <property type="protein sequence ID" value="KAK7487852.1"/>
    <property type="molecule type" value="Genomic_DNA"/>
</dbReference>
<keyword evidence="3" id="KW-1185">Reference proteome</keyword>
<dbReference type="SUPFAM" id="SSF63712">
    <property type="entry name" value="Nicotinic receptor ligand binding domain-like"/>
    <property type="match status" value="1"/>
</dbReference>
<sequence length="258" mass="28485">MLLAGILRISIVILAIGVPGSLPWATRRLTEEELSRMIGVGRREVKGLPLVGPVTVTVTYDLVAVMDLNAEQGYMETTGWLYMSWTDPRLAYTSTRGAGDLTNIAVDKDSIWTPDIELYNMYVQRAITDGEASSGLKMLGQKTQAVVSQDGTVFLIEKTNVRSVCDVSGQLAHGDSVMCPLKFGSWASHAGLIDVHLMSTDATNRDGPRELRLSEFRPAGRWTATGASQQRDVLRYDCCPEQYALTTFNFTFQKRRLG</sequence>
<evidence type="ECO:0000313" key="2">
    <source>
        <dbReference type="EMBL" id="KAK7487852.1"/>
    </source>
</evidence>
<feature type="domain" description="Neurotransmitter-gated ion-channel ligand-binding" evidence="1">
    <location>
        <begin position="53"/>
        <end position="255"/>
    </location>
</feature>
<proteinExistence type="predicted"/>
<protein>
    <recommendedName>
        <fullName evidence="1">Neurotransmitter-gated ion-channel ligand-binding domain-containing protein</fullName>
    </recommendedName>
</protein>
<evidence type="ECO:0000313" key="3">
    <source>
        <dbReference type="Proteomes" id="UP001519460"/>
    </source>
</evidence>
<accession>A0ABD0KLB0</accession>
<gene>
    <name evidence="2" type="ORF">BaRGS_00020899</name>
</gene>
<dbReference type="AlphaFoldDB" id="A0ABD0KLB0"/>
<dbReference type="PANTHER" id="PTHR18945">
    <property type="entry name" value="NEUROTRANSMITTER GATED ION CHANNEL"/>
    <property type="match status" value="1"/>
</dbReference>